<proteinExistence type="predicted"/>
<evidence type="ECO:0000313" key="1">
    <source>
        <dbReference type="EMBL" id="MBB4931783.1"/>
    </source>
</evidence>
<dbReference type="AlphaFoldDB" id="A0A7W7W2T9"/>
<reference evidence="1 2" key="1">
    <citation type="submission" date="2020-08" db="EMBL/GenBank/DDBJ databases">
        <title>Sequencing the genomes of 1000 actinobacteria strains.</title>
        <authorList>
            <person name="Klenk H.-P."/>
        </authorList>
    </citation>
    <scope>NUCLEOTIDE SEQUENCE [LARGE SCALE GENOMIC DNA]</scope>
    <source>
        <strain evidence="1 2">DSM 102030</strain>
    </source>
</reference>
<gene>
    <name evidence="1" type="ORF">F4561_002603</name>
</gene>
<dbReference type="EMBL" id="JACHJT010000001">
    <property type="protein sequence ID" value="MBB4931783.1"/>
    <property type="molecule type" value="Genomic_DNA"/>
</dbReference>
<name>A0A7W7W2T9_9ACTN</name>
<evidence type="ECO:0000313" key="2">
    <source>
        <dbReference type="Proteomes" id="UP000523007"/>
    </source>
</evidence>
<organism evidence="1 2">
    <name type="scientific">Lipingzhangella halophila</name>
    <dbReference type="NCBI Taxonomy" id="1783352"/>
    <lineage>
        <taxon>Bacteria</taxon>
        <taxon>Bacillati</taxon>
        <taxon>Actinomycetota</taxon>
        <taxon>Actinomycetes</taxon>
        <taxon>Streptosporangiales</taxon>
        <taxon>Nocardiopsidaceae</taxon>
        <taxon>Lipingzhangella</taxon>
    </lineage>
</organism>
<accession>A0A7W7W2T9</accession>
<comment type="caution">
    <text evidence="1">The sequence shown here is derived from an EMBL/GenBank/DDBJ whole genome shotgun (WGS) entry which is preliminary data.</text>
</comment>
<dbReference type="Proteomes" id="UP000523007">
    <property type="component" value="Unassembled WGS sequence"/>
</dbReference>
<sequence>MNESLGARLIDDPEIAANINRLVAETGIPRERYERLLCSDPPTGISPEDWIDALADRGRNHGPWPEDALRTLSRMATTVHDDQAPAA</sequence>
<protein>
    <submittedName>
        <fullName evidence="1">Uncharacterized protein</fullName>
    </submittedName>
</protein>
<dbReference type="RefSeq" id="WP_184578495.1">
    <property type="nucleotide sequence ID" value="NZ_JACHJT010000001.1"/>
</dbReference>
<keyword evidence="2" id="KW-1185">Reference proteome</keyword>